<protein>
    <recommendedName>
        <fullName evidence="4">14-3-3 protein</fullName>
    </recommendedName>
</protein>
<accession>A0ABR3QJB0</accession>
<feature type="compositionally biased region" description="Pro residues" evidence="1">
    <location>
        <begin position="189"/>
        <end position="200"/>
    </location>
</feature>
<organism evidence="2 3">
    <name type="scientific">Nothophoma quercina</name>
    <dbReference type="NCBI Taxonomy" id="749835"/>
    <lineage>
        <taxon>Eukaryota</taxon>
        <taxon>Fungi</taxon>
        <taxon>Dikarya</taxon>
        <taxon>Ascomycota</taxon>
        <taxon>Pezizomycotina</taxon>
        <taxon>Dothideomycetes</taxon>
        <taxon>Pleosporomycetidae</taxon>
        <taxon>Pleosporales</taxon>
        <taxon>Pleosporineae</taxon>
        <taxon>Didymellaceae</taxon>
        <taxon>Nothophoma</taxon>
    </lineage>
</organism>
<dbReference type="Gene3D" id="1.20.190.20">
    <property type="entry name" value="14-3-3 domain"/>
    <property type="match status" value="1"/>
</dbReference>
<proteinExistence type="predicted"/>
<sequence>MASLDFDQKFLGRIAKQTEDSNPYLSGALYQILGLSVLLSRRLIRARKLRKLDTSRDTPSLAAYQHILWMSREGLSILELYVLPYAQDNQHGPECRVLSVKLRASFYHIFCLFHNQPPVTMTNMESAESRGPGAPLSPRSGNGRKMDQGLSPPSKRSGKQPALREPIDSIVSETSFVTNPYAAGGPVGTPSPGPPLNAPPGLNPVPIPQPSSFLLPPLNFVPLATGYFATATQYAASFLPGSHPLRLSVALEHSAFLWDCVHDHDGSRRVARRAIKDVYRAQEAMDDNEFEDAAELVGVLGRMMKRKSFETTPRMGGVSSPEPAALSVAQARADYSRGDTERSVPVTAPLQYQTARRAAEGPPITVSAPQSPPKDPVRSRANSASSKHKYAGSHENTPRSNANRLSGGSQETTPRAKHNSTGSGGSMTPRAPQAKGGRSPATPSTVRSVHQPTGSGSSHKATSEFRASPPIPESAAVTAAYESMKTSPTSRQSPPLRRSPRSSPNLDNRNREPS</sequence>
<feature type="region of interest" description="Disordered" evidence="1">
    <location>
        <begin position="181"/>
        <end position="200"/>
    </location>
</feature>
<dbReference type="Proteomes" id="UP001521222">
    <property type="component" value="Unassembled WGS sequence"/>
</dbReference>
<gene>
    <name evidence="2" type="ORF">SLS59_009906</name>
</gene>
<dbReference type="InterPro" id="IPR036815">
    <property type="entry name" value="14-3-3_dom_sf"/>
</dbReference>
<name>A0ABR3QJB0_9PLEO</name>
<feature type="compositionally biased region" description="Polar residues" evidence="1">
    <location>
        <begin position="441"/>
        <end position="460"/>
    </location>
</feature>
<dbReference type="EMBL" id="JAKIXB020000049">
    <property type="protein sequence ID" value="KAL1592138.1"/>
    <property type="molecule type" value="Genomic_DNA"/>
</dbReference>
<dbReference type="SUPFAM" id="SSF48445">
    <property type="entry name" value="14-3-3 protein"/>
    <property type="match status" value="1"/>
</dbReference>
<feature type="region of interest" description="Disordered" evidence="1">
    <location>
        <begin position="122"/>
        <end position="164"/>
    </location>
</feature>
<reference evidence="2 3" key="1">
    <citation type="submission" date="2024-02" db="EMBL/GenBank/DDBJ databases">
        <title>De novo assembly and annotation of 12 fungi associated with fruit tree decline syndrome in Ontario, Canada.</title>
        <authorList>
            <person name="Sulman M."/>
            <person name="Ellouze W."/>
            <person name="Ilyukhin E."/>
        </authorList>
    </citation>
    <scope>NUCLEOTIDE SEQUENCE [LARGE SCALE GENOMIC DNA]</scope>
    <source>
        <strain evidence="2 3">M97-236</strain>
    </source>
</reference>
<evidence type="ECO:0000313" key="3">
    <source>
        <dbReference type="Proteomes" id="UP001521222"/>
    </source>
</evidence>
<evidence type="ECO:0000256" key="1">
    <source>
        <dbReference type="SAM" id="MobiDB-lite"/>
    </source>
</evidence>
<feature type="compositionally biased region" description="Polar residues" evidence="1">
    <location>
        <begin position="394"/>
        <end position="413"/>
    </location>
</feature>
<keyword evidence="3" id="KW-1185">Reference proteome</keyword>
<evidence type="ECO:0000313" key="2">
    <source>
        <dbReference type="EMBL" id="KAL1592138.1"/>
    </source>
</evidence>
<comment type="caution">
    <text evidence="2">The sequence shown here is derived from an EMBL/GenBank/DDBJ whole genome shotgun (WGS) entry which is preliminary data.</text>
</comment>
<feature type="region of interest" description="Disordered" evidence="1">
    <location>
        <begin position="311"/>
        <end position="514"/>
    </location>
</feature>
<feature type="compositionally biased region" description="Low complexity" evidence="1">
    <location>
        <begin position="486"/>
        <end position="507"/>
    </location>
</feature>
<evidence type="ECO:0008006" key="4">
    <source>
        <dbReference type="Google" id="ProtNLM"/>
    </source>
</evidence>